<sequence length="158" mass="18509">MSINPNNKPKAECRFELPTILSFALIEDMEGDLRRRIVNFISSSSSSPSWFRKNKKILKKNKSEISDLKATNDENWKLLEILKKLFALEDKCVIIEKESLSILHSMVHYRNKFKEIRKTLHVLTTQKWYQLSSRDCIKTKKINIEKKGNRVNNSVAIN</sequence>
<accession>A0A3M7S9W2</accession>
<comment type="caution">
    <text evidence="1">The sequence shown here is derived from an EMBL/GenBank/DDBJ whole genome shotgun (WGS) entry which is preliminary data.</text>
</comment>
<evidence type="ECO:0000313" key="1">
    <source>
        <dbReference type="EMBL" id="RNA32368.1"/>
    </source>
</evidence>
<proteinExistence type="predicted"/>
<dbReference type="EMBL" id="REGN01001813">
    <property type="protein sequence ID" value="RNA32368.1"/>
    <property type="molecule type" value="Genomic_DNA"/>
</dbReference>
<reference evidence="1 2" key="1">
    <citation type="journal article" date="2018" name="Sci. Rep.">
        <title>Genomic signatures of local adaptation to the degree of environmental predictability in rotifers.</title>
        <authorList>
            <person name="Franch-Gras L."/>
            <person name="Hahn C."/>
            <person name="Garcia-Roger E.M."/>
            <person name="Carmona M.J."/>
            <person name="Serra M."/>
            <person name="Gomez A."/>
        </authorList>
    </citation>
    <scope>NUCLEOTIDE SEQUENCE [LARGE SCALE GENOMIC DNA]</scope>
    <source>
        <strain evidence="1">HYR1</strain>
    </source>
</reference>
<name>A0A3M7S9W2_BRAPC</name>
<protein>
    <submittedName>
        <fullName evidence="1">Uncharacterized protein</fullName>
    </submittedName>
</protein>
<organism evidence="1 2">
    <name type="scientific">Brachionus plicatilis</name>
    <name type="common">Marine rotifer</name>
    <name type="synonym">Brachionus muelleri</name>
    <dbReference type="NCBI Taxonomy" id="10195"/>
    <lineage>
        <taxon>Eukaryota</taxon>
        <taxon>Metazoa</taxon>
        <taxon>Spiralia</taxon>
        <taxon>Gnathifera</taxon>
        <taxon>Rotifera</taxon>
        <taxon>Eurotatoria</taxon>
        <taxon>Monogononta</taxon>
        <taxon>Pseudotrocha</taxon>
        <taxon>Ploima</taxon>
        <taxon>Brachionidae</taxon>
        <taxon>Brachionus</taxon>
    </lineage>
</organism>
<evidence type="ECO:0000313" key="2">
    <source>
        <dbReference type="Proteomes" id="UP000276133"/>
    </source>
</evidence>
<dbReference type="Proteomes" id="UP000276133">
    <property type="component" value="Unassembled WGS sequence"/>
</dbReference>
<dbReference type="AlphaFoldDB" id="A0A3M7S9W2"/>
<gene>
    <name evidence="1" type="ORF">BpHYR1_052923</name>
</gene>
<keyword evidence="2" id="KW-1185">Reference proteome</keyword>